<organism evidence="1 2">
    <name type="scientific">Candidatus Iainarchaeum sp</name>
    <dbReference type="NCBI Taxonomy" id="3101447"/>
    <lineage>
        <taxon>Archaea</taxon>
        <taxon>Candidatus Iainarchaeota</taxon>
        <taxon>Candidatus Iainarchaeia</taxon>
        <taxon>Candidatus Iainarchaeales</taxon>
        <taxon>Candidatus Iainarchaeaceae</taxon>
        <taxon>Candidatus Iainarchaeum</taxon>
    </lineage>
</organism>
<dbReference type="Proteomes" id="UP000774699">
    <property type="component" value="Unassembled WGS sequence"/>
</dbReference>
<evidence type="ECO:0000313" key="1">
    <source>
        <dbReference type="EMBL" id="MBM3282268.1"/>
    </source>
</evidence>
<proteinExistence type="predicted"/>
<dbReference type="AlphaFoldDB" id="A0A8T4CBE1"/>
<evidence type="ECO:0000313" key="2">
    <source>
        <dbReference type="Proteomes" id="UP000774699"/>
    </source>
</evidence>
<comment type="caution">
    <text evidence="1">The sequence shown here is derived from an EMBL/GenBank/DDBJ whole genome shotgun (WGS) entry which is preliminary data.</text>
</comment>
<accession>A0A8T4CBE1</accession>
<sequence length="122" mass="14681">MGLNSYQRRIVQTMTANHERRTWEHATQKAPWLTRVRGKKAVKMWQERMQEMKRSIQLKLNLYGKYMVQGEWDRFNGAQKEFFATLFTKMKRNFLPTTQAEREWNARILMVVRKMVGKPGSQ</sequence>
<dbReference type="EMBL" id="VGJJ01000020">
    <property type="protein sequence ID" value="MBM3282268.1"/>
    <property type="molecule type" value="Genomic_DNA"/>
</dbReference>
<protein>
    <submittedName>
        <fullName evidence="1">Uncharacterized protein</fullName>
    </submittedName>
</protein>
<name>A0A8T4CBE1_9ARCH</name>
<reference evidence="1" key="1">
    <citation type="submission" date="2019-03" db="EMBL/GenBank/DDBJ databases">
        <title>Lake Tanganyika Metagenome-Assembled Genomes (MAGs).</title>
        <authorList>
            <person name="Tran P."/>
        </authorList>
    </citation>
    <scope>NUCLEOTIDE SEQUENCE</scope>
    <source>
        <strain evidence="1">M_DeepCast_50m_m2_156</strain>
    </source>
</reference>
<gene>
    <name evidence="1" type="ORF">FJY86_02930</name>
</gene>